<accession>A0A8X6J6T4</accession>
<comment type="caution">
    <text evidence="1">The sequence shown here is derived from an EMBL/GenBank/DDBJ whole genome shotgun (WGS) entry which is preliminary data.</text>
</comment>
<gene>
    <name evidence="1" type="ORF">TNCT_417911</name>
</gene>
<dbReference type="OrthoDB" id="6434386at2759"/>
<evidence type="ECO:0000313" key="2">
    <source>
        <dbReference type="Proteomes" id="UP000887116"/>
    </source>
</evidence>
<dbReference type="AlphaFoldDB" id="A0A8X6J6T4"/>
<sequence>MLRFTENYSLILQDLKSAHPTAEKSYVGEYLKITAETDERHWEITQIFTDENLEYFVIQPINNRPLKLVIKGLPVTAKSDEIKNDLTEKGIKGGRLPS</sequence>
<name>A0A8X6J6T4_TRICU</name>
<dbReference type="Proteomes" id="UP000887116">
    <property type="component" value="Unassembled WGS sequence"/>
</dbReference>
<keyword evidence="2" id="KW-1185">Reference proteome</keyword>
<dbReference type="EMBL" id="BMAO01036723">
    <property type="protein sequence ID" value="GFR12698.1"/>
    <property type="molecule type" value="Genomic_DNA"/>
</dbReference>
<organism evidence="1 2">
    <name type="scientific">Trichonephila clavata</name>
    <name type="common">Joro spider</name>
    <name type="synonym">Nephila clavata</name>
    <dbReference type="NCBI Taxonomy" id="2740835"/>
    <lineage>
        <taxon>Eukaryota</taxon>
        <taxon>Metazoa</taxon>
        <taxon>Ecdysozoa</taxon>
        <taxon>Arthropoda</taxon>
        <taxon>Chelicerata</taxon>
        <taxon>Arachnida</taxon>
        <taxon>Araneae</taxon>
        <taxon>Araneomorphae</taxon>
        <taxon>Entelegynae</taxon>
        <taxon>Araneoidea</taxon>
        <taxon>Nephilidae</taxon>
        <taxon>Trichonephila</taxon>
    </lineage>
</organism>
<proteinExistence type="predicted"/>
<evidence type="ECO:0000313" key="1">
    <source>
        <dbReference type="EMBL" id="GFR12698.1"/>
    </source>
</evidence>
<protein>
    <submittedName>
        <fullName evidence="1">Uncharacterized protein</fullName>
    </submittedName>
</protein>
<reference evidence="1" key="1">
    <citation type="submission" date="2020-07" db="EMBL/GenBank/DDBJ databases">
        <title>Multicomponent nature underlies the extraordinary mechanical properties of spider dragline silk.</title>
        <authorList>
            <person name="Kono N."/>
            <person name="Nakamura H."/>
            <person name="Mori M."/>
            <person name="Yoshida Y."/>
            <person name="Ohtoshi R."/>
            <person name="Malay A.D."/>
            <person name="Moran D.A.P."/>
            <person name="Tomita M."/>
            <person name="Numata K."/>
            <person name="Arakawa K."/>
        </authorList>
    </citation>
    <scope>NUCLEOTIDE SEQUENCE</scope>
</reference>